<feature type="transmembrane region" description="Helical" evidence="1">
    <location>
        <begin position="33"/>
        <end position="56"/>
    </location>
</feature>
<keyword evidence="1" id="KW-0812">Transmembrane</keyword>
<evidence type="ECO:0000256" key="2">
    <source>
        <dbReference type="SAM" id="SignalP"/>
    </source>
</evidence>
<proteinExistence type="predicted"/>
<dbReference type="Proteomes" id="UP000482800">
    <property type="component" value="Unassembled WGS sequence"/>
</dbReference>
<keyword evidence="1" id="KW-0472">Membrane</keyword>
<comment type="caution">
    <text evidence="3">The sequence shown here is derived from an EMBL/GenBank/DDBJ whole genome shotgun (WGS) entry which is preliminary data.</text>
</comment>
<feature type="signal peptide" evidence="2">
    <location>
        <begin position="1"/>
        <end position="23"/>
    </location>
</feature>
<feature type="transmembrane region" description="Helical" evidence="1">
    <location>
        <begin position="87"/>
        <end position="107"/>
    </location>
</feature>
<evidence type="ECO:0000313" key="3">
    <source>
        <dbReference type="EMBL" id="GFJ85751.1"/>
    </source>
</evidence>
<evidence type="ECO:0008006" key="5">
    <source>
        <dbReference type="Google" id="ProtNLM"/>
    </source>
</evidence>
<dbReference type="EMBL" id="BLPF01000004">
    <property type="protein sequence ID" value="GFJ85751.1"/>
    <property type="molecule type" value="Genomic_DNA"/>
</dbReference>
<evidence type="ECO:0000256" key="1">
    <source>
        <dbReference type="SAM" id="Phobius"/>
    </source>
</evidence>
<organism evidence="3 4">
    <name type="scientific">Phytohabitans houttuyneae</name>
    <dbReference type="NCBI Taxonomy" id="1076126"/>
    <lineage>
        <taxon>Bacteria</taxon>
        <taxon>Bacillati</taxon>
        <taxon>Actinomycetota</taxon>
        <taxon>Actinomycetes</taxon>
        <taxon>Micromonosporales</taxon>
        <taxon>Micromonosporaceae</taxon>
    </lineage>
</organism>
<reference evidence="3 4" key="1">
    <citation type="submission" date="2020-03" db="EMBL/GenBank/DDBJ databases">
        <title>Whole genome shotgun sequence of Phytohabitans houttuyneae NBRC 108639.</title>
        <authorList>
            <person name="Komaki H."/>
            <person name="Tamura T."/>
        </authorList>
    </citation>
    <scope>NUCLEOTIDE SEQUENCE [LARGE SCALE GENOMIC DNA]</scope>
    <source>
        <strain evidence="3 4">NBRC 108639</strain>
    </source>
</reference>
<dbReference type="RefSeq" id="WP_173070977.1">
    <property type="nucleotide sequence ID" value="NZ_BAABGO010000002.1"/>
</dbReference>
<feature type="chain" id="PRO_5029007814" description="Integral membrane protein" evidence="2">
    <location>
        <begin position="24"/>
        <end position="122"/>
    </location>
</feature>
<name>A0A6V8KTV8_9ACTN</name>
<reference evidence="3 4" key="2">
    <citation type="submission" date="2020-03" db="EMBL/GenBank/DDBJ databases">
        <authorList>
            <person name="Ichikawa N."/>
            <person name="Kimura A."/>
            <person name="Kitahashi Y."/>
            <person name="Uohara A."/>
        </authorList>
    </citation>
    <scope>NUCLEOTIDE SEQUENCE [LARGE SCALE GENOMIC DNA]</scope>
    <source>
        <strain evidence="3 4">NBRC 108639</strain>
    </source>
</reference>
<protein>
    <recommendedName>
        <fullName evidence="5">Integral membrane protein</fullName>
    </recommendedName>
</protein>
<gene>
    <name evidence="3" type="ORF">Phou_099310</name>
</gene>
<keyword evidence="2" id="KW-0732">Signal</keyword>
<feature type="transmembrane region" description="Helical" evidence="1">
    <location>
        <begin position="63"/>
        <end position="81"/>
    </location>
</feature>
<keyword evidence="4" id="KW-1185">Reference proteome</keyword>
<sequence>MRRLAVILGGVAAALWVSSPASAFAHDKVHNPVLHTVLDVLVLAVVTAPVWTAYLWGGRRRGLLMALVAVVQVPVAIIAFVPIVHPLVHAVAFVTGLGLTAASLLYVRRTAPAGVRPARAHH</sequence>
<keyword evidence="1" id="KW-1133">Transmembrane helix</keyword>
<accession>A0A6V8KTV8</accession>
<evidence type="ECO:0000313" key="4">
    <source>
        <dbReference type="Proteomes" id="UP000482800"/>
    </source>
</evidence>
<dbReference type="AlphaFoldDB" id="A0A6V8KTV8"/>